<proteinExistence type="predicted"/>
<reference evidence="2 3" key="1">
    <citation type="submission" date="2016-06" db="EMBL/GenBank/DDBJ databases">
        <authorList>
            <person name="Kjaerup R.B."/>
            <person name="Dalgaard T.S."/>
            <person name="Juul-Madsen H.R."/>
        </authorList>
    </citation>
    <scope>NUCLEOTIDE SEQUENCE [LARGE SCALE GENOMIC DNA]</scope>
</reference>
<dbReference type="Proteomes" id="UP000215127">
    <property type="component" value="Chromosome 10"/>
</dbReference>
<evidence type="ECO:0008006" key="4">
    <source>
        <dbReference type="Google" id="ProtNLM"/>
    </source>
</evidence>
<organism evidence="2 3">
    <name type="scientific">Zymoseptoria tritici (strain ST99CH_3D7)</name>
    <dbReference type="NCBI Taxonomy" id="1276538"/>
    <lineage>
        <taxon>Eukaryota</taxon>
        <taxon>Fungi</taxon>
        <taxon>Dikarya</taxon>
        <taxon>Ascomycota</taxon>
        <taxon>Pezizomycotina</taxon>
        <taxon>Dothideomycetes</taxon>
        <taxon>Dothideomycetidae</taxon>
        <taxon>Mycosphaerellales</taxon>
        <taxon>Mycosphaerellaceae</taxon>
        <taxon>Zymoseptoria</taxon>
    </lineage>
</organism>
<keyword evidence="1" id="KW-0732">Signal</keyword>
<evidence type="ECO:0000256" key="1">
    <source>
        <dbReference type="SAM" id="SignalP"/>
    </source>
</evidence>
<name>A0A1X7S651_ZYMT9</name>
<feature type="signal peptide" evidence="1">
    <location>
        <begin position="1"/>
        <end position="19"/>
    </location>
</feature>
<sequence>MKYSAVLAVVGFFSAVSFAAPLSYVERGMAVRRSAEIEAATKFKRHEVSIEREIEAREPCDVCKEEEGDEVEVREAADDLAAKRGVEVREPCKECLKDEEGEVEVREADILATKREIEARKAEGGCTEC</sequence>
<keyword evidence="3" id="KW-1185">Reference proteome</keyword>
<dbReference type="EMBL" id="LT853701">
    <property type="protein sequence ID" value="SMQ54707.1"/>
    <property type="molecule type" value="Genomic_DNA"/>
</dbReference>
<gene>
    <name evidence="2" type="ORF">ZT3D7_G9862</name>
</gene>
<dbReference type="AlphaFoldDB" id="A0A1X7S651"/>
<feature type="chain" id="PRO_5012485499" description="Stc1 domain-containing protein" evidence="1">
    <location>
        <begin position="20"/>
        <end position="129"/>
    </location>
</feature>
<protein>
    <recommendedName>
        <fullName evidence="4">Stc1 domain-containing protein</fullName>
    </recommendedName>
</protein>
<evidence type="ECO:0000313" key="3">
    <source>
        <dbReference type="Proteomes" id="UP000215127"/>
    </source>
</evidence>
<evidence type="ECO:0000313" key="2">
    <source>
        <dbReference type="EMBL" id="SMQ54707.1"/>
    </source>
</evidence>
<accession>A0A1X7S651</accession>